<evidence type="ECO:0000313" key="2">
    <source>
        <dbReference type="EMBL" id="EEE67252.1"/>
    </source>
</evidence>
<organism evidence="2">
    <name type="scientific">Oryza sativa subsp. japonica</name>
    <name type="common">Rice</name>
    <dbReference type="NCBI Taxonomy" id="39947"/>
    <lineage>
        <taxon>Eukaryota</taxon>
        <taxon>Viridiplantae</taxon>
        <taxon>Streptophyta</taxon>
        <taxon>Embryophyta</taxon>
        <taxon>Tracheophyta</taxon>
        <taxon>Spermatophyta</taxon>
        <taxon>Magnoliopsida</taxon>
        <taxon>Liliopsida</taxon>
        <taxon>Poales</taxon>
        <taxon>Poaceae</taxon>
        <taxon>BOP clade</taxon>
        <taxon>Oryzoideae</taxon>
        <taxon>Oryzeae</taxon>
        <taxon>Oryzinae</taxon>
        <taxon>Oryza</taxon>
        <taxon>Oryza sativa</taxon>
    </lineage>
</organism>
<proteinExistence type="predicted"/>
<protein>
    <submittedName>
        <fullName evidence="2">Uncharacterized protein</fullName>
    </submittedName>
</protein>
<dbReference type="Proteomes" id="UP000007752">
    <property type="component" value="Chromosome 7"/>
</dbReference>
<reference evidence="2" key="2">
    <citation type="submission" date="2008-12" db="EMBL/GenBank/DDBJ databases">
        <title>Improved gene annotation of the rice (Oryza sativa) genomes.</title>
        <authorList>
            <person name="Wang J."/>
            <person name="Li R."/>
            <person name="Fan W."/>
            <person name="Huang Q."/>
            <person name="Zhang J."/>
            <person name="Zhou Y."/>
            <person name="Hu Y."/>
            <person name="Zi S."/>
            <person name="Li J."/>
            <person name="Ni P."/>
            <person name="Zheng H."/>
            <person name="Zhang Y."/>
            <person name="Zhao M."/>
            <person name="Hao Q."/>
            <person name="McDermott J."/>
            <person name="Samudrala R."/>
            <person name="Kristiansen K."/>
            <person name="Wong G.K.-S."/>
        </authorList>
    </citation>
    <scope>NUCLEOTIDE SEQUENCE</scope>
</reference>
<evidence type="ECO:0000256" key="1">
    <source>
        <dbReference type="SAM" id="MobiDB-lite"/>
    </source>
</evidence>
<feature type="region of interest" description="Disordered" evidence="1">
    <location>
        <begin position="1"/>
        <end position="22"/>
    </location>
</feature>
<dbReference type="EMBL" id="CM000144">
    <property type="protein sequence ID" value="EEE67252.1"/>
    <property type="molecule type" value="Genomic_DNA"/>
</dbReference>
<accession>B9FXG5</accession>
<name>B9FXG5_ORYSJ</name>
<sequence length="232" mass="26158">MATGVGSGRLARRRGSTSDGENRFVVGCSRKPTKDAVWLAAVGVETGDYSRWRRGAGQWQRALVTCIGLKELLPGYGRLLQVTESSFGEMTALVVGEEDIPATRLRGGCTLKYQLELGSGRHPGDWVAAAFSSHERRIWMEVLSDLLRKSAEVTSAICNWVGDQVNRAGSGWIWPDAFRHRAGWRPIMGQWNPNPRRRADMKFGRITPVVKFWYSKFYRGHTKDIIDVDLFW</sequence>
<reference evidence="2" key="1">
    <citation type="journal article" date="2005" name="PLoS Biol.">
        <title>The genomes of Oryza sativa: a history of duplications.</title>
        <authorList>
            <person name="Yu J."/>
            <person name="Wang J."/>
            <person name="Lin W."/>
            <person name="Li S."/>
            <person name="Li H."/>
            <person name="Zhou J."/>
            <person name="Ni P."/>
            <person name="Dong W."/>
            <person name="Hu S."/>
            <person name="Zeng C."/>
            <person name="Zhang J."/>
            <person name="Zhang Y."/>
            <person name="Li R."/>
            <person name="Xu Z."/>
            <person name="Li S."/>
            <person name="Li X."/>
            <person name="Zheng H."/>
            <person name="Cong L."/>
            <person name="Lin L."/>
            <person name="Yin J."/>
            <person name="Geng J."/>
            <person name="Li G."/>
            <person name="Shi J."/>
            <person name="Liu J."/>
            <person name="Lv H."/>
            <person name="Li J."/>
            <person name="Wang J."/>
            <person name="Deng Y."/>
            <person name="Ran L."/>
            <person name="Shi X."/>
            <person name="Wang X."/>
            <person name="Wu Q."/>
            <person name="Li C."/>
            <person name="Ren X."/>
            <person name="Wang J."/>
            <person name="Wang X."/>
            <person name="Li D."/>
            <person name="Liu D."/>
            <person name="Zhang X."/>
            <person name="Ji Z."/>
            <person name="Zhao W."/>
            <person name="Sun Y."/>
            <person name="Zhang Z."/>
            <person name="Bao J."/>
            <person name="Han Y."/>
            <person name="Dong L."/>
            <person name="Ji J."/>
            <person name="Chen P."/>
            <person name="Wu S."/>
            <person name="Liu J."/>
            <person name="Xiao Y."/>
            <person name="Bu D."/>
            <person name="Tan J."/>
            <person name="Yang L."/>
            <person name="Ye C."/>
            <person name="Zhang J."/>
            <person name="Xu J."/>
            <person name="Zhou Y."/>
            <person name="Yu Y."/>
            <person name="Zhang B."/>
            <person name="Zhuang S."/>
            <person name="Wei H."/>
            <person name="Liu B."/>
            <person name="Lei M."/>
            <person name="Yu H."/>
            <person name="Li Y."/>
            <person name="Xu H."/>
            <person name="Wei S."/>
            <person name="He X."/>
            <person name="Fang L."/>
            <person name="Zhang Z."/>
            <person name="Zhang Y."/>
            <person name="Huang X."/>
            <person name="Su Z."/>
            <person name="Tong W."/>
            <person name="Li J."/>
            <person name="Tong Z."/>
            <person name="Li S."/>
            <person name="Ye J."/>
            <person name="Wang L."/>
            <person name="Fang L."/>
            <person name="Lei T."/>
            <person name="Chen C."/>
            <person name="Chen H."/>
            <person name="Xu Z."/>
            <person name="Li H."/>
            <person name="Huang H."/>
            <person name="Zhang F."/>
            <person name="Xu H."/>
            <person name="Li N."/>
            <person name="Zhao C."/>
            <person name="Li S."/>
            <person name="Dong L."/>
            <person name="Huang Y."/>
            <person name="Li L."/>
            <person name="Xi Y."/>
            <person name="Qi Q."/>
            <person name="Li W."/>
            <person name="Zhang B."/>
            <person name="Hu W."/>
            <person name="Zhang Y."/>
            <person name="Tian X."/>
            <person name="Jiao Y."/>
            <person name="Liang X."/>
            <person name="Jin J."/>
            <person name="Gao L."/>
            <person name="Zheng W."/>
            <person name="Hao B."/>
            <person name="Liu S."/>
            <person name="Wang W."/>
            <person name="Yuan L."/>
            <person name="Cao M."/>
            <person name="McDermott J."/>
            <person name="Samudrala R."/>
            <person name="Wang J."/>
            <person name="Wong G.K."/>
            <person name="Yang H."/>
        </authorList>
    </citation>
    <scope>NUCLEOTIDE SEQUENCE [LARGE SCALE GENOMIC DNA]</scope>
</reference>
<dbReference type="AlphaFoldDB" id="B9FXG5"/>
<gene>
    <name evidence="2" type="ORF">OsJ_24409</name>
</gene>